<evidence type="ECO:0000313" key="3">
    <source>
        <dbReference type="EMBL" id="EFL91657.1"/>
    </source>
</evidence>
<evidence type="ECO:0000256" key="1">
    <source>
        <dbReference type="SAM" id="Phobius"/>
    </source>
</evidence>
<gene>
    <name evidence="3" type="ORF">REG_1107</name>
</gene>
<dbReference type="EMBL" id="GL379592">
    <property type="protein sequence ID" value="EFL91657.1"/>
    <property type="molecule type" value="Genomic_DNA"/>
</dbReference>
<dbReference type="SUPFAM" id="SSF47413">
    <property type="entry name" value="lambda repressor-like DNA-binding domains"/>
    <property type="match status" value="1"/>
</dbReference>
<dbReference type="RefSeq" id="WP_006704823.1">
    <property type="nucleotide sequence ID" value="NZ_CAWLGB010000004.1"/>
</dbReference>
<dbReference type="CDD" id="cd00093">
    <property type="entry name" value="HTH_XRE"/>
    <property type="match status" value="1"/>
</dbReference>
<keyword evidence="1" id="KW-0472">Membrane</keyword>
<dbReference type="InterPro" id="IPR025194">
    <property type="entry name" value="RodZ-like_C"/>
</dbReference>
<sequence length="337" mass="37527">MNTETGQDKFVTETTGTRLRQAREALGLTEQAVAERLCLKVCIIRDIEEDKMQESLASTFQRGYIRSYAKLVHIPEDELLPSPKQDISIKIMRSPSMQNFSLGKKRQKRQKRDGWLMGFTWLIILVVLGLTGAWWWQNYQIHQEEIAKMANQSPTSLLQGGGGEPALLQRESNNLTDKQENAKRWSADNANEEEFTSPQSALNSAVILTNTDNSTASNQDMIPSIPKALDPESTDNALIQASLSNTDTALDNTLPPTNNLTMNFSANCWLQIIDGSGKKLFSGMQKKNATLNVAGKSTYKLIIGVPSAVTVVYQGKPVDLTRFIKTDRVARFTLGEE</sequence>
<dbReference type="Pfam" id="PF13413">
    <property type="entry name" value="HTH_25"/>
    <property type="match status" value="1"/>
</dbReference>
<dbReference type="Proteomes" id="UP000005726">
    <property type="component" value="Unassembled WGS sequence"/>
</dbReference>
<dbReference type="HOGENOM" id="CLU_047530_3_1_6"/>
<keyword evidence="4" id="KW-1185">Reference proteome</keyword>
<keyword evidence="1" id="KW-1133">Transmembrane helix</keyword>
<protein>
    <recommendedName>
        <fullName evidence="2">Cytoskeleton protein RodZ-like C-terminal domain-containing protein</fullName>
    </recommendedName>
</protein>
<name>E0WSX2_9ENTR</name>
<organism evidence="3 4">
    <name type="scientific">Candidatus Regiella insecticola LSR1</name>
    <dbReference type="NCBI Taxonomy" id="663321"/>
    <lineage>
        <taxon>Bacteria</taxon>
        <taxon>Pseudomonadati</taxon>
        <taxon>Pseudomonadota</taxon>
        <taxon>Gammaproteobacteria</taxon>
        <taxon>Enterobacterales</taxon>
        <taxon>Enterobacteriaceae</taxon>
        <taxon>aphid secondary symbionts</taxon>
        <taxon>Candidatus Regiella</taxon>
    </lineage>
</organism>
<dbReference type="InterPro" id="IPR010982">
    <property type="entry name" value="Lambda_DNA-bd_dom_sf"/>
</dbReference>
<keyword evidence="1" id="KW-0812">Transmembrane</keyword>
<dbReference type="PANTHER" id="PTHR34475">
    <property type="match status" value="1"/>
</dbReference>
<feature type="transmembrane region" description="Helical" evidence="1">
    <location>
        <begin position="114"/>
        <end position="136"/>
    </location>
</feature>
<dbReference type="NCBIfam" id="NF008109">
    <property type="entry name" value="PRK10856.1"/>
    <property type="match status" value="1"/>
</dbReference>
<dbReference type="InterPro" id="IPR050400">
    <property type="entry name" value="Bact_Cytoskel_RodZ"/>
</dbReference>
<proteinExistence type="predicted"/>
<dbReference type="AlphaFoldDB" id="E0WSX2"/>
<reference evidence="3" key="1">
    <citation type="journal article" date="2009" name="Environ. Microbiol.">
        <title>Dynamics of genome evolution in facultative symbionts of aphids.</title>
        <authorList>
            <person name="Degnan P.H."/>
            <person name="Leonardo T.E."/>
            <person name="Cass B.N."/>
            <person name="Hurwitz B."/>
            <person name="Stern D."/>
            <person name="Gibbs R.A."/>
            <person name="Richards S."/>
            <person name="Moran N.A."/>
        </authorList>
    </citation>
    <scope>NUCLEOTIDE SEQUENCE [LARGE SCALE GENOMIC DNA]</scope>
    <source>
        <strain evidence="3">LSR1</strain>
    </source>
</reference>
<evidence type="ECO:0000313" key="4">
    <source>
        <dbReference type="Proteomes" id="UP000005726"/>
    </source>
</evidence>
<dbReference type="Pfam" id="PF13464">
    <property type="entry name" value="RodZ_C"/>
    <property type="match status" value="1"/>
</dbReference>
<accession>E0WSX2</accession>
<feature type="domain" description="Cytoskeleton protein RodZ-like C-terminal" evidence="2">
    <location>
        <begin position="261"/>
        <end position="333"/>
    </location>
</feature>
<dbReference type="Gene3D" id="1.10.260.40">
    <property type="entry name" value="lambda repressor-like DNA-binding domains"/>
    <property type="match status" value="1"/>
</dbReference>
<dbReference type="PANTHER" id="PTHR34475:SF1">
    <property type="entry name" value="CYTOSKELETON PROTEIN RODZ"/>
    <property type="match status" value="1"/>
</dbReference>
<dbReference type="InterPro" id="IPR001387">
    <property type="entry name" value="Cro/C1-type_HTH"/>
</dbReference>
<dbReference type="GO" id="GO:0003677">
    <property type="term" value="F:DNA binding"/>
    <property type="evidence" value="ECO:0007669"/>
    <property type="project" value="InterPro"/>
</dbReference>
<evidence type="ECO:0000259" key="2">
    <source>
        <dbReference type="Pfam" id="PF13464"/>
    </source>
</evidence>